<dbReference type="SUPFAM" id="SSF56349">
    <property type="entry name" value="DNA breaking-rejoining enzymes"/>
    <property type="match status" value="1"/>
</dbReference>
<name>A0A517ZYD0_9PLAN</name>
<evidence type="ECO:0000256" key="1">
    <source>
        <dbReference type="ARBA" id="ARBA00023172"/>
    </source>
</evidence>
<dbReference type="Pfam" id="PF00589">
    <property type="entry name" value="Phage_integrase"/>
    <property type="match status" value="1"/>
</dbReference>
<keyword evidence="1" id="KW-0233">DNA recombination</keyword>
<dbReference type="GO" id="GO:0006310">
    <property type="term" value="P:DNA recombination"/>
    <property type="evidence" value="ECO:0007669"/>
    <property type="project" value="UniProtKB-KW"/>
</dbReference>
<gene>
    <name evidence="3" type="ORF">Mal52_60130</name>
</gene>
<sequence length="112" mass="12192">MWLTALSHHAKRSRPVSLTVGHDTLKCVPDWIRIREHAGVGDVTFKHARSTAGSELAAEHPLPVVQGWLGHSNPNTTSQYYVNSQDAVRAAAARRKVIGDTNGDTSQLVEQG</sequence>
<reference evidence="3 4" key="1">
    <citation type="submission" date="2019-02" db="EMBL/GenBank/DDBJ databases">
        <title>Deep-cultivation of Planctomycetes and their phenomic and genomic characterization uncovers novel biology.</title>
        <authorList>
            <person name="Wiegand S."/>
            <person name="Jogler M."/>
            <person name="Boedeker C."/>
            <person name="Pinto D."/>
            <person name="Vollmers J."/>
            <person name="Rivas-Marin E."/>
            <person name="Kohn T."/>
            <person name="Peeters S.H."/>
            <person name="Heuer A."/>
            <person name="Rast P."/>
            <person name="Oberbeckmann S."/>
            <person name="Bunk B."/>
            <person name="Jeske O."/>
            <person name="Meyerdierks A."/>
            <person name="Storesund J.E."/>
            <person name="Kallscheuer N."/>
            <person name="Luecker S."/>
            <person name="Lage O.M."/>
            <person name="Pohl T."/>
            <person name="Merkel B.J."/>
            <person name="Hornburger P."/>
            <person name="Mueller R.-W."/>
            <person name="Bruemmer F."/>
            <person name="Labrenz M."/>
            <person name="Spormann A.M."/>
            <person name="Op den Camp H."/>
            <person name="Overmann J."/>
            <person name="Amann R."/>
            <person name="Jetten M.S.M."/>
            <person name="Mascher T."/>
            <person name="Medema M.H."/>
            <person name="Devos D.P."/>
            <person name="Kaster A.-K."/>
            <person name="Ovreas L."/>
            <person name="Rohde M."/>
            <person name="Galperin M.Y."/>
            <person name="Jogler C."/>
        </authorList>
    </citation>
    <scope>NUCLEOTIDE SEQUENCE [LARGE SCALE GENOMIC DNA]</scope>
    <source>
        <strain evidence="3 4">Mal52</strain>
    </source>
</reference>
<keyword evidence="4" id="KW-1185">Reference proteome</keyword>
<evidence type="ECO:0000313" key="3">
    <source>
        <dbReference type="EMBL" id="QDU47482.1"/>
    </source>
</evidence>
<dbReference type="Proteomes" id="UP000319383">
    <property type="component" value="Chromosome"/>
</dbReference>
<dbReference type="InterPro" id="IPR011010">
    <property type="entry name" value="DNA_brk_join_enz"/>
</dbReference>
<accession>A0A517ZYD0</accession>
<evidence type="ECO:0000313" key="4">
    <source>
        <dbReference type="Proteomes" id="UP000319383"/>
    </source>
</evidence>
<protein>
    <recommendedName>
        <fullName evidence="2">Tyr recombinase domain-containing protein</fullName>
    </recommendedName>
</protein>
<dbReference type="Gene3D" id="1.10.443.10">
    <property type="entry name" value="Intergrase catalytic core"/>
    <property type="match status" value="1"/>
</dbReference>
<dbReference type="KEGG" id="sdyn:Mal52_60130"/>
<evidence type="ECO:0000259" key="2">
    <source>
        <dbReference type="Pfam" id="PF00589"/>
    </source>
</evidence>
<organism evidence="3 4">
    <name type="scientific">Symmachiella dynata</name>
    <dbReference type="NCBI Taxonomy" id="2527995"/>
    <lineage>
        <taxon>Bacteria</taxon>
        <taxon>Pseudomonadati</taxon>
        <taxon>Planctomycetota</taxon>
        <taxon>Planctomycetia</taxon>
        <taxon>Planctomycetales</taxon>
        <taxon>Planctomycetaceae</taxon>
        <taxon>Symmachiella</taxon>
    </lineage>
</organism>
<feature type="domain" description="Tyr recombinase" evidence="2">
    <location>
        <begin position="31"/>
        <end position="86"/>
    </location>
</feature>
<dbReference type="InterPro" id="IPR013762">
    <property type="entry name" value="Integrase-like_cat_sf"/>
</dbReference>
<dbReference type="AlphaFoldDB" id="A0A517ZYD0"/>
<proteinExistence type="predicted"/>
<dbReference type="GO" id="GO:0003677">
    <property type="term" value="F:DNA binding"/>
    <property type="evidence" value="ECO:0007669"/>
    <property type="project" value="InterPro"/>
</dbReference>
<dbReference type="GO" id="GO:0015074">
    <property type="term" value="P:DNA integration"/>
    <property type="evidence" value="ECO:0007669"/>
    <property type="project" value="InterPro"/>
</dbReference>
<dbReference type="EMBL" id="CP036276">
    <property type="protein sequence ID" value="QDU47482.1"/>
    <property type="molecule type" value="Genomic_DNA"/>
</dbReference>
<dbReference type="InterPro" id="IPR002104">
    <property type="entry name" value="Integrase_catalytic"/>
</dbReference>